<evidence type="ECO:0000256" key="1">
    <source>
        <dbReference type="ARBA" id="ARBA00004141"/>
    </source>
</evidence>
<dbReference type="GO" id="GO:0022857">
    <property type="term" value="F:transmembrane transporter activity"/>
    <property type="evidence" value="ECO:0007669"/>
    <property type="project" value="InterPro"/>
</dbReference>
<accession>A0A3D8RRX2</accession>
<evidence type="ECO:0000256" key="3">
    <source>
        <dbReference type="ARBA" id="ARBA00022692"/>
    </source>
</evidence>
<feature type="transmembrane region" description="Helical" evidence="6">
    <location>
        <begin position="369"/>
        <end position="391"/>
    </location>
</feature>
<dbReference type="InterPro" id="IPR011701">
    <property type="entry name" value="MFS"/>
</dbReference>
<dbReference type="GeneID" id="38116913"/>
<feature type="transmembrane region" description="Helical" evidence="6">
    <location>
        <begin position="276"/>
        <end position="296"/>
    </location>
</feature>
<keyword evidence="4 6" id="KW-1133">Transmembrane helix</keyword>
<feature type="transmembrane region" description="Helical" evidence="6">
    <location>
        <begin position="403"/>
        <end position="422"/>
    </location>
</feature>
<evidence type="ECO:0000313" key="8">
    <source>
        <dbReference type="Proteomes" id="UP000256690"/>
    </source>
</evidence>
<evidence type="ECO:0000256" key="5">
    <source>
        <dbReference type="ARBA" id="ARBA00023136"/>
    </source>
</evidence>
<protein>
    <recommendedName>
        <fullName evidence="9">Major facilitator superfamily (MFS) profile domain-containing protein</fullName>
    </recommendedName>
</protein>
<evidence type="ECO:0000256" key="4">
    <source>
        <dbReference type="ARBA" id="ARBA00022989"/>
    </source>
</evidence>
<organism evidence="7 8">
    <name type="scientific">Aspergillus mulundensis</name>
    <dbReference type="NCBI Taxonomy" id="1810919"/>
    <lineage>
        <taxon>Eukaryota</taxon>
        <taxon>Fungi</taxon>
        <taxon>Dikarya</taxon>
        <taxon>Ascomycota</taxon>
        <taxon>Pezizomycotina</taxon>
        <taxon>Eurotiomycetes</taxon>
        <taxon>Eurotiomycetidae</taxon>
        <taxon>Eurotiales</taxon>
        <taxon>Aspergillaceae</taxon>
        <taxon>Aspergillus</taxon>
        <taxon>Aspergillus subgen. Nidulantes</taxon>
    </lineage>
</organism>
<keyword evidence="3 6" id="KW-0812">Transmembrane</keyword>
<dbReference type="PANTHER" id="PTHR43791">
    <property type="entry name" value="PERMEASE-RELATED"/>
    <property type="match status" value="1"/>
</dbReference>
<dbReference type="OrthoDB" id="310895at2759"/>
<dbReference type="EMBL" id="PVWQ01000007">
    <property type="protein sequence ID" value="RDW76551.1"/>
    <property type="molecule type" value="Genomic_DNA"/>
</dbReference>
<dbReference type="Pfam" id="PF07690">
    <property type="entry name" value="MFS_1"/>
    <property type="match status" value="1"/>
</dbReference>
<name>A0A3D8RRX2_9EURO</name>
<dbReference type="GO" id="GO:0016020">
    <property type="term" value="C:membrane"/>
    <property type="evidence" value="ECO:0007669"/>
    <property type="project" value="UniProtKB-SubCell"/>
</dbReference>
<feature type="transmembrane region" description="Helical" evidence="6">
    <location>
        <begin position="205"/>
        <end position="227"/>
    </location>
</feature>
<feature type="transmembrane region" description="Helical" evidence="6">
    <location>
        <begin position="172"/>
        <end position="193"/>
    </location>
</feature>
<feature type="transmembrane region" description="Helical" evidence="6">
    <location>
        <begin position="137"/>
        <end position="160"/>
    </location>
</feature>
<reference evidence="7 8" key="1">
    <citation type="journal article" date="2018" name="IMA Fungus">
        <title>IMA Genome-F 9: Draft genome sequence of Annulohypoxylon stygium, Aspergillus mulundensis, Berkeleyomyces basicola (syn. Thielaviopsis basicola), Ceratocystis smalleyi, two Cercospora beticola strains, Coleophoma cylindrospora, Fusarium fracticaudum, Phialophora cf. hyalina, and Morchella septimelata.</title>
        <authorList>
            <person name="Wingfield B.D."/>
            <person name="Bills G.F."/>
            <person name="Dong Y."/>
            <person name="Huang W."/>
            <person name="Nel W.J."/>
            <person name="Swalarsk-Parry B.S."/>
            <person name="Vaghefi N."/>
            <person name="Wilken P.M."/>
            <person name="An Z."/>
            <person name="de Beer Z.W."/>
            <person name="De Vos L."/>
            <person name="Chen L."/>
            <person name="Duong T.A."/>
            <person name="Gao Y."/>
            <person name="Hammerbacher A."/>
            <person name="Kikkert J.R."/>
            <person name="Li Y."/>
            <person name="Li H."/>
            <person name="Li K."/>
            <person name="Li Q."/>
            <person name="Liu X."/>
            <person name="Ma X."/>
            <person name="Naidoo K."/>
            <person name="Pethybridge S.J."/>
            <person name="Sun J."/>
            <person name="Steenkamp E.T."/>
            <person name="van der Nest M.A."/>
            <person name="van Wyk S."/>
            <person name="Wingfield M.J."/>
            <person name="Xiong C."/>
            <person name="Yue Q."/>
            <person name="Zhang X."/>
        </authorList>
    </citation>
    <scope>NUCLEOTIDE SEQUENCE [LARGE SCALE GENOMIC DNA]</scope>
    <source>
        <strain evidence="7 8">DSM 5745</strain>
    </source>
</reference>
<gene>
    <name evidence="7" type="ORF">DSM5745_06543</name>
</gene>
<feature type="transmembrane region" description="Helical" evidence="6">
    <location>
        <begin position="41"/>
        <end position="62"/>
    </location>
</feature>
<keyword evidence="5 6" id="KW-0472">Membrane</keyword>
<dbReference type="Proteomes" id="UP000256690">
    <property type="component" value="Unassembled WGS sequence"/>
</dbReference>
<dbReference type="Gene3D" id="1.20.1250.20">
    <property type="entry name" value="MFS general substrate transporter like domains"/>
    <property type="match status" value="2"/>
</dbReference>
<evidence type="ECO:0008006" key="9">
    <source>
        <dbReference type="Google" id="ProtNLM"/>
    </source>
</evidence>
<evidence type="ECO:0000256" key="2">
    <source>
        <dbReference type="ARBA" id="ARBA00022448"/>
    </source>
</evidence>
<feature type="transmembrane region" description="Helical" evidence="6">
    <location>
        <begin position="109"/>
        <end position="131"/>
    </location>
</feature>
<feature type="transmembrane region" description="Helical" evidence="6">
    <location>
        <begin position="316"/>
        <end position="334"/>
    </location>
</feature>
<dbReference type="PANTHER" id="PTHR43791:SF54">
    <property type="entry name" value="MAJOR FACILITATOR SUPERFAMILY (MFS) PROFILE DOMAIN-CONTAINING PROTEIN-RELATED"/>
    <property type="match status" value="1"/>
</dbReference>
<proteinExistence type="predicted"/>
<sequence>MDEKDTPTQAAAVAVVESASGADTLSAKSDRALTNKIDLRLLPVLGLLFFICFLDRTNIANARIAGLEKSLHMPSTGYNTCLWIFYIPFVLGGVPCNMVMSLRWMKPNFWLGGLMFMLAGEGVLVMCEGLARSYEGFLAIRFFMGIVETALPIGANFLIASYYRKRELAFRLSCFFAFGQIGAAFSGLMAYAIMDMDGTGGYEGWRWIFILEGVITIAVSAVVLILVPGFPTQATWLKPEHRSALVSRLEKDRELECSQHEPTRSDWKAAFSDPKIWVLTMLFFSADFSAGSLSAFNPTILRQLGWQARRAQVMTVPIWIVGTAVGMVACLAAGKLGNRTVFILPAILISVVGWALHYCQVNPPSVRYFAQFAIAVGTETQMPLYAGLLLANLRGKASLSMGAAIQFGLGNCANFVLSNVFIDKQKPAYPVGFATGLGITIIAFPIMLGVVVWFLKHNRKVRDGAGVLYGKAAYKQLANQVYTNHYLLNLLSAVPLLVQAMPKALTVLLAAHELLLK</sequence>
<comment type="subcellular location">
    <subcellularLocation>
        <location evidence="1">Membrane</location>
        <topology evidence="1">Multi-pass membrane protein</topology>
    </subcellularLocation>
</comment>
<dbReference type="RefSeq" id="XP_026602863.1">
    <property type="nucleotide sequence ID" value="XM_026748559.1"/>
</dbReference>
<dbReference type="AlphaFoldDB" id="A0A3D8RRX2"/>
<evidence type="ECO:0000313" key="7">
    <source>
        <dbReference type="EMBL" id="RDW76551.1"/>
    </source>
</evidence>
<keyword evidence="2" id="KW-0813">Transport</keyword>
<keyword evidence="8" id="KW-1185">Reference proteome</keyword>
<comment type="caution">
    <text evidence="7">The sequence shown here is derived from an EMBL/GenBank/DDBJ whole genome shotgun (WGS) entry which is preliminary data.</text>
</comment>
<feature type="transmembrane region" description="Helical" evidence="6">
    <location>
        <begin position="428"/>
        <end position="455"/>
    </location>
</feature>
<dbReference type="SUPFAM" id="SSF103473">
    <property type="entry name" value="MFS general substrate transporter"/>
    <property type="match status" value="1"/>
</dbReference>
<feature type="transmembrane region" description="Helical" evidence="6">
    <location>
        <begin position="341"/>
        <end position="357"/>
    </location>
</feature>
<evidence type="ECO:0000256" key="6">
    <source>
        <dbReference type="SAM" id="Phobius"/>
    </source>
</evidence>
<feature type="transmembrane region" description="Helical" evidence="6">
    <location>
        <begin position="82"/>
        <end position="102"/>
    </location>
</feature>
<dbReference type="InterPro" id="IPR036259">
    <property type="entry name" value="MFS_trans_sf"/>
</dbReference>